<dbReference type="GO" id="GO:0005524">
    <property type="term" value="F:ATP binding"/>
    <property type="evidence" value="ECO:0007669"/>
    <property type="project" value="UniProtKB-KW"/>
</dbReference>
<evidence type="ECO:0000259" key="7">
    <source>
        <dbReference type="PROSITE" id="PS50067"/>
    </source>
</evidence>
<evidence type="ECO:0000256" key="1">
    <source>
        <dbReference type="ARBA" id="ARBA00004245"/>
    </source>
</evidence>
<evidence type="ECO:0000256" key="2">
    <source>
        <dbReference type="ARBA" id="ARBA00022741"/>
    </source>
</evidence>
<dbReference type="PANTHER" id="PTHR21608">
    <property type="entry name" value="KINESIN-LIKE PROTEIN CG14535"/>
    <property type="match status" value="1"/>
</dbReference>
<name>A0AAV8YA04_9CUCU</name>
<keyword evidence="2" id="KW-0547">Nucleotide-binding</keyword>
<feature type="region of interest" description="Disordered" evidence="6">
    <location>
        <begin position="486"/>
        <end position="533"/>
    </location>
</feature>
<dbReference type="InterPro" id="IPR027640">
    <property type="entry name" value="Kinesin-like_fam"/>
</dbReference>
<evidence type="ECO:0000313" key="9">
    <source>
        <dbReference type="Proteomes" id="UP001162162"/>
    </source>
</evidence>
<feature type="region of interest" description="Disordered" evidence="6">
    <location>
        <begin position="822"/>
        <end position="846"/>
    </location>
</feature>
<dbReference type="InterPro" id="IPR027417">
    <property type="entry name" value="P-loop_NTPase"/>
</dbReference>
<dbReference type="SMART" id="SM00129">
    <property type="entry name" value="KISc"/>
    <property type="match status" value="1"/>
</dbReference>
<dbReference type="Pfam" id="PF00225">
    <property type="entry name" value="Kinesin"/>
    <property type="match status" value="1"/>
</dbReference>
<evidence type="ECO:0000256" key="5">
    <source>
        <dbReference type="PROSITE-ProRule" id="PRU00283"/>
    </source>
</evidence>
<dbReference type="EMBL" id="JAPWTK010000163">
    <property type="protein sequence ID" value="KAJ8947365.1"/>
    <property type="molecule type" value="Genomic_DNA"/>
</dbReference>
<comment type="similarity">
    <text evidence="5">Belongs to the TRAFAC class myosin-kinesin ATPase superfamily. Kinesin family.</text>
</comment>
<dbReference type="PROSITE" id="PS50067">
    <property type="entry name" value="KINESIN_MOTOR_2"/>
    <property type="match status" value="1"/>
</dbReference>
<comment type="caution">
    <text evidence="5">Lacks conserved residue(s) required for the propagation of feature annotation.</text>
</comment>
<evidence type="ECO:0000256" key="4">
    <source>
        <dbReference type="ARBA" id="ARBA00023212"/>
    </source>
</evidence>
<accession>A0AAV8YA04</accession>
<evidence type="ECO:0000256" key="6">
    <source>
        <dbReference type="SAM" id="MobiDB-lite"/>
    </source>
</evidence>
<evidence type="ECO:0000313" key="8">
    <source>
        <dbReference type="EMBL" id="KAJ8947365.1"/>
    </source>
</evidence>
<dbReference type="AlphaFoldDB" id="A0AAV8YA04"/>
<comment type="caution">
    <text evidence="8">The sequence shown here is derived from an EMBL/GenBank/DDBJ whole genome shotgun (WGS) entry which is preliminary data.</text>
</comment>
<dbReference type="InterPro" id="IPR036961">
    <property type="entry name" value="Kinesin_motor_dom_sf"/>
</dbReference>
<evidence type="ECO:0000256" key="3">
    <source>
        <dbReference type="ARBA" id="ARBA00022840"/>
    </source>
</evidence>
<keyword evidence="4" id="KW-0206">Cytoskeleton</keyword>
<dbReference type="PRINTS" id="PR00380">
    <property type="entry name" value="KINESINHEAVY"/>
</dbReference>
<dbReference type="GO" id="GO:0008017">
    <property type="term" value="F:microtubule binding"/>
    <property type="evidence" value="ECO:0007669"/>
    <property type="project" value="InterPro"/>
</dbReference>
<feature type="compositionally biased region" description="Low complexity" evidence="6">
    <location>
        <begin position="239"/>
        <end position="255"/>
    </location>
</feature>
<feature type="region of interest" description="Disordered" evidence="6">
    <location>
        <begin position="221"/>
        <end position="372"/>
    </location>
</feature>
<feature type="compositionally biased region" description="Low complexity" evidence="6">
    <location>
        <begin position="936"/>
        <end position="946"/>
    </location>
</feature>
<protein>
    <recommendedName>
        <fullName evidence="7">Kinesin motor domain-containing protein</fullName>
    </recommendedName>
</protein>
<dbReference type="Gene3D" id="3.40.850.10">
    <property type="entry name" value="Kinesin motor domain"/>
    <property type="match status" value="1"/>
</dbReference>
<organism evidence="8 9">
    <name type="scientific">Aromia moschata</name>
    <dbReference type="NCBI Taxonomy" id="1265417"/>
    <lineage>
        <taxon>Eukaryota</taxon>
        <taxon>Metazoa</taxon>
        <taxon>Ecdysozoa</taxon>
        <taxon>Arthropoda</taxon>
        <taxon>Hexapoda</taxon>
        <taxon>Insecta</taxon>
        <taxon>Pterygota</taxon>
        <taxon>Neoptera</taxon>
        <taxon>Endopterygota</taxon>
        <taxon>Coleoptera</taxon>
        <taxon>Polyphaga</taxon>
        <taxon>Cucujiformia</taxon>
        <taxon>Chrysomeloidea</taxon>
        <taxon>Cerambycidae</taxon>
        <taxon>Cerambycinae</taxon>
        <taxon>Callichromatini</taxon>
        <taxon>Aromia</taxon>
    </lineage>
</organism>
<dbReference type="Proteomes" id="UP001162162">
    <property type="component" value="Unassembled WGS sequence"/>
</dbReference>
<feature type="compositionally biased region" description="Polar residues" evidence="6">
    <location>
        <begin position="325"/>
        <end position="341"/>
    </location>
</feature>
<dbReference type="GO" id="GO:0015630">
    <property type="term" value="C:microtubule cytoskeleton"/>
    <property type="evidence" value="ECO:0007669"/>
    <property type="project" value="UniProtKB-ARBA"/>
</dbReference>
<keyword evidence="9" id="KW-1185">Reference proteome</keyword>
<feature type="region of interest" description="Disordered" evidence="6">
    <location>
        <begin position="898"/>
        <end position="950"/>
    </location>
</feature>
<gene>
    <name evidence="8" type="ORF">NQ318_002891</name>
</gene>
<comment type="subcellular location">
    <subcellularLocation>
        <location evidence="1">Cytoplasm</location>
        <location evidence="1">Cytoskeleton</location>
    </subcellularLocation>
</comment>
<dbReference type="GO" id="GO:0003777">
    <property type="term" value="F:microtubule motor activity"/>
    <property type="evidence" value="ECO:0007669"/>
    <property type="project" value="InterPro"/>
</dbReference>
<feature type="compositionally biased region" description="Polar residues" evidence="6">
    <location>
        <begin position="280"/>
        <end position="289"/>
    </location>
</feature>
<dbReference type="InterPro" id="IPR001752">
    <property type="entry name" value="Kinesin_motor_dom"/>
</dbReference>
<reference evidence="8" key="1">
    <citation type="journal article" date="2023" name="Insect Mol. Biol.">
        <title>Genome sequencing provides insights into the evolution of gene families encoding plant cell wall-degrading enzymes in longhorned beetles.</title>
        <authorList>
            <person name="Shin N.R."/>
            <person name="Okamura Y."/>
            <person name="Kirsch R."/>
            <person name="Pauchet Y."/>
        </authorList>
    </citation>
    <scope>NUCLEOTIDE SEQUENCE</scope>
    <source>
        <strain evidence="8">AMC_N1</strain>
    </source>
</reference>
<dbReference type="PANTHER" id="PTHR21608:SF7">
    <property type="entry name" value="KINESIN-LIKE PROTEIN CG14535"/>
    <property type="match status" value="1"/>
</dbReference>
<keyword evidence="4" id="KW-0963">Cytoplasm</keyword>
<proteinExistence type="inferred from homology"/>
<dbReference type="GO" id="GO:0007018">
    <property type="term" value="P:microtubule-based movement"/>
    <property type="evidence" value="ECO:0007669"/>
    <property type="project" value="InterPro"/>
</dbReference>
<keyword evidence="3" id="KW-0067">ATP-binding</keyword>
<feature type="compositionally biased region" description="Acidic residues" evidence="6">
    <location>
        <begin position="499"/>
        <end position="522"/>
    </location>
</feature>
<dbReference type="SUPFAM" id="SSF52540">
    <property type="entry name" value="P-loop containing nucleoside triphosphate hydrolases"/>
    <property type="match status" value="1"/>
</dbReference>
<feature type="compositionally biased region" description="Basic and acidic residues" evidence="6">
    <location>
        <begin position="921"/>
        <end position="935"/>
    </location>
</feature>
<feature type="domain" description="Kinesin motor" evidence="7">
    <location>
        <begin position="1"/>
        <end position="213"/>
    </location>
</feature>
<sequence>MATCRLLTNLVLDVHQLPETTKMLKKFESVCSQTVDRQLINCQRLVDSEQSPGVYLRDDPLFGNQPPHCELRVPTAEKAAHYLDAAVECRAPTREDARDSHLLFTLHVYQYSVAGKGGVAGGRSRLHLIDLGNSERGKASGGIPLSGVGNILLAIFNGQKHLPYKEHKLTHLLKDCLSSLTCHAAMIVHVSPYAQNYCDTLTTVQLASRIHRMRRRRIKFVSAAAGNGSGGSSGEEATRTTGTSSEPDPSSSDLSADTVIYVGPADDATDGEHPPVYIPSLNSGDNRCSMSKALRGSSAEQKPSQVPKPQKSEEKPLSHRPAVKTCQSNKTSPAHTNSPKGSPSRIPSIKNKGESSKHSLNGGSDEQWIDGPRISKSKVAEARHLMKEACHVKKRETWIDGPMQADASTGYGYMDSHKKNMIRKWVEHQTIQIQKAKYHHPRPQDPKSAKELTQFKSCDEEEVVKPINTKRQEVVEESVIRTGLKMSTITNDAIPECQSPEENEDRQPSENEDMEEDEEEPELPPALPLIQPLSSREVSLESLDMLLKERMLSNAEYNSYQNNMYDEHGESEADDMLEIIEVEEPLEPVPTQDSCLQVTEEDIALCMGYAENPLPEVDQENPLDHPLRILSQENLTVVSTFTDSMSVFTDLERILPRHRFNHYSMYNDDYEDPDNPYPRNGNLDETTRKKFDQLARLHELYSNRLAKANVANSETYQQQKQSQRVLTRCESLTLTDMLYGGGGGAGHDNSSIYSEPAYVQEKFCENCKVNMSRPATAQNWYTDTYLSASTQDLTQKKSYDSTLGSRFQRYCHKYKDNNLAYLRHPDGASNPNLREETSKRMPGNGACSLEKNLEVNPSESITSQPLPPPNSLPSIERMNRAILSLETGVTAIKLSHKSEGYDSGHDSTPRTSKHSPAAISRRAESGYDSVVRDSESSSIDSEPSRLSHFHNRRGKCKHKHEKSFCSWFLNPFTCLYHYSFDRYKITINKND</sequence>
<feature type="compositionally biased region" description="Basic and acidic residues" evidence="6">
    <location>
        <begin position="898"/>
        <end position="908"/>
    </location>
</feature>